<evidence type="ECO:0000313" key="5">
    <source>
        <dbReference type="Proteomes" id="UP001732720"/>
    </source>
</evidence>
<evidence type="ECO:0000256" key="2">
    <source>
        <dbReference type="ARBA" id="ARBA00022771"/>
    </source>
</evidence>
<dbReference type="InterPro" id="IPR000315">
    <property type="entry name" value="Znf_B-box"/>
</dbReference>
<evidence type="ECO:0000256" key="3">
    <source>
        <dbReference type="ARBA" id="ARBA00022833"/>
    </source>
</evidence>
<dbReference type="SMART" id="SM00184">
    <property type="entry name" value="RING"/>
    <property type="match status" value="1"/>
</dbReference>
<dbReference type="OrthoDB" id="128536at2759"/>
<evidence type="ECO:0000256" key="1">
    <source>
        <dbReference type="ARBA" id="ARBA00022723"/>
    </source>
</evidence>
<dbReference type="FunFam" id="2.60.120.920:FF:000004">
    <property type="entry name" value="Butyrophilin subfamily 1 member A1"/>
    <property type="match status" value="1"/>
</dbReference>
<accession>A0A8B7W3L3</accession>
<dbReference type="Pfam" id="PF13765">
    <property type="entry name" value="PRY"/>
    <property type="match status" value="1"/>
</dbReference>
<keyword evidence="2 4" id="KW-0863">Zinc-finger</keyword>
<proteinExistence type="predicted"/>
<dbReference type="PROSITE" id="PS50119">
    <property type="entry name" value="ZF_BBOX"/>
    <property type="match status" value="1"/>
</dbReference>
<evidence type="ECO:0000256" key="4">
    <source>
        <dbReference type="PROSITE-ProRule" id="PRU00024"/>
    </source>
</evidence>
<dbReference type="InterPro" id="IPR001841">
    <property type="entry name" value="Znf_RING"/>
</dbReference>
<gene>
    <name evidence="6" type="primary">Trim75</name>
</gene>
<dbReference type="InterPro" id="IPR035785">
    <property type="entry name" value="SPRY/PRY_TRIM75"/>
</dbReference>
<dbReference type="PROSITE" id="PS50089">
    <property type="entry name" value="ZF_RING_2"/>
    <property type="match status" value="1"/>
</dbReference>
<dbReference type="InterPro" id="IPR013320">
    <property type="entry name" value="ConA-like_dom_sf"/>
</dbReference>
<dbReference type="InterPro" id="IPR003879">
    <property type="entry name" value="Butyrophylin_SPRY"/>
</dbReference>
<sequence length="468" mass="54246">MEVTAALARLQAESKCPICLDDLTDPVTIECGHNFCRSCIQQTWADLQEMFPCPVCRHPCEEGYFRSNTQLGRMIEIAKQLHISRGKRKRQEKTNLCEKHKEVLTLFCEEDLELLCPLCTRLSDHQLHHVMTIEKAASHHRVKLRSYIKPLKKQLQSVQQLITIQNKKPLELREKVEKQRQKLLSEFKYLNQFLEQEQQAAFSRLAAEEKNIEQKLRENIADFSNYVHTLKSLLSKVAEHRVLSEVELLSEIKHFYKKSDSEVSPPIFSVHLRREACNFPPQFSALQRIIREFNEDVILDPETAHPNLLVSKNKTCVRYSKRKQKVSNLSKRFTAHPVVLGSPDFESGRHFWEVQVGDKAEWAIGICKGYLSSRARRSSIPQGCWRLVLRDSGYEAPGADPAPLQLEVRARRVGMFLDYELGELSFYCMPEKSHICTFRDTFFGPLRPYFYVGPDSEPLKIRAETNSE</sequence>
<dbReference type="SMART" id="SM00589">
    <property type="entry name" value="PRY"/>
    <property type="match status" value="1"/>
</dbReference>
<dbReference type="CTD" id="391714"/>
<dbReference type="RefSeq" id="XP_020038537.2">
    <property type="nucleotide sequence ID" value="XM_020182948.2"/>
</dbReference>
<dbReference type="AlphaFoldDB" id="A0A8B7W3L3"/>
<dbReference type="SUPFAM" id="SSF49899">
    <property type="entry name" value="Concanavalin A-like lectins/glucanases"/>
    <property type="match status" value="1"/>
</dbReference>
<dbReference type="Pfam" id="PF00643">
    <property type="entry name" value="zf-B_box"/>
    <property type="match status" value="1"/>
</dbReference>
<dbReference type="SMART" id="SM00336">
    <property type="entry name" value="BBOX"/>
    <property type="match status" value="1"/>
</dbReference>
<dbReference type="InterPro" id="IPR043136">
    <property type="entry name" value="B30.2/SPRY_sf"/>
</dbReference>
<dbReference type="CDD" id="cd15829">
    <property type="entry name" value="SPRY_PRY_TRIM75"/>
    <property type="match status" value="1"/>
</dbReference>
<dbReference type="Proteomes" id="UP001732720">
    <property type="component" value="Chromosome 14"/>
</dbReference>
<dbReference type="InterPro" id="IPR050143">
    <property type="entry name" value="TRIM/RBCC"/>
</dbReference>
<dbReference type="Pfam" id="PF00622">
    <property type="entry name" value="SPRY"/>
    <property type="match status" value="1"/>
</dbReference>
<dbReference type="SUPFAM" id="SSF57850">
    <property type="entry name" value="RING/U-box"/>
    <property type="match status" value="1"/>
</dbReference>
<protein>
    <submittedName>
        <fullName evidence="6">Tripartite motif-containing protein 75</fullName>
    </submittedName>
</protein>
<dbReference type="InterPro" id="IPR003877">
    <property type="entry name" value="SPRY_dom"/>
</dbReference>
<dbReference type="InterPro" id="IPR001870">
    <property type="entry name" value="B30.2/SPRY"/>
</dbReference>
<reference evidence="6" key="1">
    <citation type="submission" date="2025-08" db="UniProtKB">
        <authorList>
            <consortium name="RefSeq"/>
        </authorList>
    </citation>
    <scope>IDENTIFICATION</scope>
</reference>
<dbReference type="PANTHER" id="PTHR24103">
    <property type="entry name" value="E3 UBIQUITIN-PROTEIN LIGASE TRIM"/>
    <property type="match status" value="1"/>
</dbReference>
<dbReference type="SUPFAM" id="SSF57845">
    <property type="entry name" value="B-box zinc-binding domain"/>
    <property type="match status" value="1"/>
</dbReference>
<dbReference type="Gene3D" id="2.60.120.920">
    <property type="match status" value="1"/>
</dbReference>
<dbReference type="Pfam" id="PF15227">
    <property type="entry name" value="zf-C3HC4_4"/>
    <property type="match status" value="1"/>
</dbReference>
<dbReference type="CDD" id="cd16607">
    <property type="entry name" value="RING-HC_TRIM60-like_C-IV"/>
    <property type="match status" value="1"/>
</dbReference>
<dbReference type="InterPro" id="IPR017907">
    <property type="entry name" value="Znf_RING_CS"/>
</dbReference>
<organism evidence="6">
    <name type="scientific">Castor canadensis</name>
    <name type="common">American beaver</name>
    <dbReference type="NCBI Taxonomy" id="51338"/>
    <lineage>
        <taxon>Eukaryota</taxon>
        <taxon>Metazoa</taxon>
        <taxon>Chordata</taxon>
        <taxon>Craniata</taxon>
        <taxon>Vertebrata</taxon>
        <taxon>Euteleostomi</taxon>
        <taxon>Mammalia</taxon>
        <taxon>Eutheria</taxon>
        <taxon>Euarchontoglires</taxon>
        <taxon>Glires</taxon>
        <taxon>Rodentia</taxon>
        <taxon>Castorimorpha</taxon>
        <taxon>Castoridae</taxon>
        <taxon>Castor</taxon>
    </lineage>
</organism>
<keyword evidence="1" id="KW-0479">Metal-binding</keyword>
<dbReference type="PROSITE" id="PS50188">
    <property type="entry name" value="B302_SPRY"/>
    <property type="match status" value="1"/>
</dbReference>
<dbReference type="SMART" id="SM00449">
    <property type="entry name" value="SPRY"/>
    <property type="match status" value="1"/>
</dbReference>
<keyword evidence="5" id="KW-1185">Reference proteome</keyword>
<dbReference type="InterPro" id="IPR013083">
    <property type="entry name" value="Znf_RING/FYVE/PHD"/>
</dbReference>
<dbReference type="KEGG" id="ccan:109698612"/>
<dbReference type="Gene3D" id="3.30.40.10">
    <property type="entry name" value="Zinc/RING finger domain, C3HC4 (zinc finger)"/>
    <property type="match status" value="1"/>
</dbReference>
<keyword evidence="3" id="KW-0862">Zinc</keyword>
<dbReference type="PROSITE" id="PS00518">
    <property type="entry name" value="ZF_RING_1"/>
    <property type="match status" value="1"/>
</dbReference>
<dbReference type="Gene3D" id="3.30.160.60">
    <property type="entry name" value="Classic Zinc Finger"/>
    <property type="match status" value="1"/>
</dbReference>
<dbReference type="InterPro" id="IPR006574">
    <property type="entry name" value="PRY"/>
</dbReference>
<dbReference type="GO" id="GO:0008270">
    <property type="term" value="F:zinc ion binding"/>
    <property type="evidence" value="ECO:0007669"/>
    <property type="project" value="UniProtKB-KW"/>
</dbReference>
<name>A0A8B7W3L3_CASCN</name>
<dbReference type="PRINTS" id="PR01407">
    <property type="entry name" value="BUTYPHLNCDUF"/>
</dbReference>
<evidence type="ECO:0000313" key="6">
    <source>
        <dbReference type="RefSeq" id="XP_020038537.2"/>
    </source>
</evidence>